<dbReference type="EMBL" id="LGTZ01001397">
    <property type="protein sequence ID" value="OJD21479.1"/>
    <property type="molecule type" value="Genomic_DNA"/>
</dbReference>
<protein>
    <submittedName>
        <fullName evidence="1">Uncharacterized protein</fullName>
    </submittedName>
</protein>
<dbReference type="Proteomes" id="UP000242791">
    <property type="component" value="Unassembled WGS sequence"/>
</dbReference>
<dbReference type="AlphaFoldDB" id="A0A1J9QZ38"/>
<organism evidence="1 2">
    <name type="scientific">Blastomyces percursus</name>
    <dbReference type="NCBI Taxonomy" id="1658174"/>
    <lineage>
        <taxon>Eukaryota</taxon>
        <taxon>Fungi</taxon>
        <taxon>Dikarya</taxon>
        <taxon>Ascomycota</taxon>
        <taxon>Pezizomycotina</taxon>
        <taxon>Eurotiomycetes</taxon>
        <taxon>Eurotiomycetidae</taxon>
        <taxon>Onygenales</taxon>
        <taxon>Ajellomycetaceae</taxon>
        <taxon>Blastomyces</taxon>
    </lineage>
</organism>
<dbReference type="VEuPathDB" id="FungiDB:ACJ73_07177"/>
<evidence type="ECO:0000313" key="1">
    <source>
        <dbReference type="EMBL" id="OJD21479.1"/>
    </source>
</evidence>
<accession>A0A1J9QZ38</accession>
<comment type="caution">
    <text evidence="1">The sequence shown here is derived from an EMBL/GenBank/DDBJ whole genome shotgun (WGS) entry which is preliminary data.</text>
</comment>
<keyword evidence="2" id="KW-1185">Reference proteome</keyword>
<reference evidence="1 2" key="1">
    <citation type="submission" date="2015-08" db="EMBL/GenBank/DDBJ databases">
        <title>Emmonsia species relationships and genome sequence.</title>
        <authorList>
            <person name="Cuomo C.A."/>
            <person name="Schwartz I.S."/>
            <person name="Kenyon C."/>
            <person name="De Hoog G.S."/>
            <person name="Govender N.P."/>
            <person name="Botha A."/>
            <person name="Moreno L."/>
            <person name="De Vries M."/>
            <person name="Munoz J.F."/>
            <person name="Stielow J.B."/>
        </authorList>
    </citation>
    <scope>NUCLEOTIDE SEQUENCE [LARGE SCALE GENOMIC DNA]</scope>
    <source>
        <strain evidence="1 2">EI222</strain>
    </source>
</reference>
<evidence type="ECO:0000313" key="2">
    <source>
        <dbReference type="Proteomes" id="UP000242791"/>
    </source>
</evidence>
<gene>
    <name evidence="1" type="ORF">ACJ73_07177</name>
</gene>
<name>A0A1J9QZ38_9EURO</name>
<sequence length="99" mass="10816">MSIIWRNRNLGLGSQSLQMLWFEVIISHSIQAKEAQDHRILPRPALAARQREIKPGILSNDRGAAAKAIADQDLDDAGNLNNGYSWGNMAVAHASQTPG</sequence>
<proteinExistence type="predicted"/>